<protein>
    <submittedName>
        <fullName evidence="1">Uncharacterized protein</fullName>
    </submittedName>
</protein>
<keyword evidence="2" id="KW-1185">Reference proteome</keyword>
<evidence type="ECO:0000313" key="2">
    <source>
        <dbReference type="Proteomes" id="UP000325307"/>
    </source>
</evidence>
<reference evidence="1 2" key="1">
    <citation type="submission" date="2019-09" db="EMBL/GenBank/DDBJ databases">
        <title>Arthrobacter zafarii sp. nov., a moderately thermotolerant and halotolerant actinobacterium isolated from Cholistan desert soil of Pakistan.</title>
        <authorList>
            <person name="Amin A."/>
            <person name="Ahmed I."/>
            <person name="Khalid N."/>
            <person name="Schumann P."/>
            <person name="Busse H.J."/>
            <person name="Khan I.U."/>
            <person name="Li S."/>
            <person name="Li W.J."/>
        </authorList>
    </citation>
    <scope>NUCLEOTIDE SEQUENCE [LARGE SCALE GENOMIC DNA]</scope>
    <source>
        <strain evidence="1 2">NCCP-1664</strain>
    </source>
</reference>
<organism evidence="1 2">
    <name type="scientific">Zafaria cholistanensis</name>
    <dbReference type="NCBI Taxonomy" id="1682741"/>
    <lineage>
        <taxon>Bacteria</taxon>
        <taxon>Bacillati</taxon>
        <taxon>Actinomycetota</taxon>
        <taxon>Actinomycetes</taxon>
        <taxon>Micrococcales</taxon>
        <taxon>Micrococcaceae</taxon>
        <taxon>Zafaria</taxon>
    </lineage>
</organism>
<comment type="caution">
    <text evidence="1">The sequence shown here is derived from an EMBL/GenBank/DDBJ whole genome shotgun (WGS) entry which is preliminary data.</text>
</comment>
<name>A0A5A7NSY6_9MICC</name>
<accession>A0A5A7NSY6</accession>
<proteinExistence type="predicted"/>
<sequence length="141" mass="13979">MDGTVVGGTALGTAALGTTAFGARGWEGTAGAESFARQVLAEIAGRAAAAAALVEEGARDLASLEALGWESPAGQAFRDRAEWLRAQVHALGLLIEQTGASARHAAAVFEVPPGVSPEAGQAMWGALQGLASAGLPLMAGG</sequence>
<dbReference type="EMBL" id="BKDJ01000012">
    <property type="protein sequence ID" value="GER23829.1"/>
    <property type="molecule type" value="Genomic_DNA"/>
</dbReference>
<evidence type="ECO:0000313" key="1">
    <source>
        <dbReference type="EMBL" id="GER23829.1"/>
    </source>
</evidence>
<dbReference type="Proteomes" id="UP000325307">
    <property type="component" value="Unassembled WGS sequence"/>
</dbReference>
<gene>
    <name evidence="1" type="ORF">NCCP1664_23240</name>
</gene>
<dbReference type="AlphaFoldDB" id="A0A5A7NSY6"/>